<dbReference type="Pfam" id="PF03702">
    <property type="entry name" value="AnmK"/>
    <property type="match status" value="1"/>
</dbReference>
<dbReference type="VEuPathDB" id="AmoebaDB:DDB_G0285145"/>
<reference evidence="2 3" key="1">
    <citation type="journal article" date="2005" name="Nature">
        <title>The genome of the social amoeba Dictyostelium discoideum.</title>
        <authorList>
            <consortium name="The Dictyostelium discoideum Sequencing Consortium"/>
            <person name="Eichinger L."/>
            <person name="Pachebat J.A."/>
            <person name="Glockner G."/>
            <person name="Rajandream M.A."/>
            <person name="Sucgang R."/>
            <person name="Berriman M."/>
            <person name="Song J."/>
            <person name="Olsen R."/>
            <person name="Szafranski K."/>
            <person name="Xu Q."/>
            <person name="Tunggal B."/>
            <person name="Kummerfeld S."/>
            <person name="Madera M."/>
            <person name="Konfortov B.A."/>
            <person name="Rivero F."/>
            <person name="Bankier A.T."/>
            <person name="Lehmann R."/>
            <person name="Hamlin N."/>
            <person name="Davies R."/>
            <person name="Gaudet P."/>
            <person name="Fey P."/>
            <person name="Pilcher K."/>
            <person name="Chen G."/>
            <person name="Saunders D."/>
            <person name="Sodergren E."/>
            <person name="Davis P."/>
            <person name="Kerhornou A."/>
            <person name="Nie X."/>
            <person name="Hall N."/>
            <person name="Anjard C."/>
            <person name="Hemphill L."/>
            <person name="Bason N."/>
            <person name="Farbrother P."/>
            <person name="Desany B."/>
            <person name="Just E."/>
            <person name="Morio T."/>
            <person name="Rost R."/>
            <person name="Churcher C."/>
            <person name="Cooper J."/>
            <person name="Haydock S."/>
            <person name="van Driessche N."/>
            <person name="Cronin A."/>
            <person name="Goodhead I."/>
            <person name="Muzny D."/>
            <person name="Mourier T."/>
            <person name="Pain A."/>
            <person name="Lu M."/>
            <person name="Harper D."/>
            <person name="Lindsay R."/>
            <person name="Hauser H."/>
            <person name="James K."/>
            <person name="Quiles M."/>
            <person name="Madan Babu M."/>
            <person name="Saito T."/>
            <person name="Buchrieser C."/>
            <person name="Wardroper A."/>
            <person name="Felder M."/>
            <person name="Thangavelu M."/>
            <person name="Johnson D."/>
            <person name="Knights A."/>
            <person name="Loulseged H."/>
            <person name="Mungall K."/>
            <person name="Oliver K."/>
            <person name="Price C."/>
            <person name="Quail M.A."/>
            <person name="Urushihara H."/>
            <person name="Hernandez J."/>
            <person name="Rabbinowitsch E."/>
            <person name="Steffen D."/>
            <person name="Sanders M."/>
            <person name="Ma J."/>
            <person name="Kohara Y."/>
            <person name="Sharp S."/>
            <person name="Simmonds M."/>
            <person name="Spiegler S."/>
            <person name="Tivey A."/>
            <person name="Sugano S."/>
            <person name="White B."/>
            <person name="Walker D."/>
            <person name="Woodward J."/>
            <person name="Winckler T."/>
            <person name="Tanaka Y."/>
            <person name="Shaulsky G."/>
            <person name="Schleicher M."/>
            <person name="Weinstock G."/>
            <person name="Rosenthal A."/>
            <person name="Cox E.C."/>
            <person name="Chisholm R.L."/>
            <person name="Gibbs R."/>
            <person name="Loomis W.F."/>
            <person name="Platzer M."/>
            <person name="Kay R.R."/>
            <person name="Williams J."/>
            <person name="Dear P.H."/>
            <person name="Noegel A.A."/>
            <person name="Barrell B."/>
            <person name="Kuspa A."/>
        </authorList>
    </citation>
    <scope>NUCLEOTIDE SEQUENCE [LARGE SCALE GENOMIC DNA]</scope>
    <source>
        <strain evidence="2 3">AX4</strain>
    </source>
</reference>
<protein>
    <recommendedName>
        <fullName evidence="4">Anhydro-N-acetylmuramic acid kinase</fullName>
    </recommendedName>
</protein>
<dbReference type="eggNOG" id="ENOG502QUN9">
    <property type="taxonomic scope" value="Eukaryota"/>
</dbReference>
<comment type="caution">
    <text evidence="2">The sequence shown here is derived from an EMBL/GenBank/DDBJ whole genome shotgun (WGS) entry which is preliminary data.</text>
</comment>
<dbReference type="Proteomes" id="UP000002195">
    <property type="component" value="Unassembled WGS sequence"/>
</dbReference>
<dbReference type="Gene3D" id="3.30.420.40">
    <property type="match status" value="2"/>
</dbReference>
<dbReference type="HAMAP" id="MF_01270">
    <property type="entry name" value="AnhMurNAc_kinase"/>
    <property type="match status" value="1"/>
</dbReference>
<name>Q54NM2_DICDI</name>
<dbReference type="GO" id="GO:0016773">
    <property type="term" value="F:phosphotransferase activity, alcohol group as acceptor"/>
    <property type="evidence" value="ECO:0007669"/>
    <property type="project" value="InterPro"/>
</dbReference>
<dbReference type="STRING" id="44689.Q54NM2"/>
<dbReference type="InParanoid" id="Q54NM2"/>
<dbReference type="GO" id="GO:0016301">
    <property type="term" value="F:kinase activity"/>
    <property type="evidence" value="ECO:0000318"/>
    <property type="project" value="GO_Central"/>
</dbReference>
<dbReference type="GO" id="GO:0006040">
    <property type="term" value="P:amino sugar metabolic process"/>
    <property type="evidence" value="ECO:0007669"/>
    <property type="project" value="InterPro"/>
</dbReference>
<dbReference type="CDD" id="cd24050">
    <property type="entry name" value="ASKHA_NBD_ANMK"/>
    <property type="match status" value="1"/>
</dbReference>
<dbReference type="SUPFAM" id="SSF53067">
    <property type="entry name" value="Actin-like ATPase domain"/>
    <property type="match status" value="1"/>
</dbReference>
<gene>
    <name evidence="2" type="ORF">DDB_G0285145</name>
</gene>
<keyword evidence="3" id="KW-1185">Reference proteome</keyword>
<dbReference type="GO" id="GO:0009254">
    <property type="term" value="P:peptidoglycan turnover"/>
    <property type="evidence" value="ECO:0007669"/>
    <property type="project" value="InterPro"/>
</dbReference>
<organism evidence="2 3">
    <name type="scientific">Dictyostelium discoideum</name>
    <name type="common">Social amoeba</name>
    <dbReference type="NCBI Taxonomy" id="44689"/>
    <lineage>
        <taxon>Eukaryota</taxon>
        <taxon>Amoebozoa</taxon>
        <taxon>Evosea</taxon>
        <taxon>Eumycetozoa</taxon>
        <taxon>Dictyostelia</taxon>
        <taxon>Dictyosteliales</taxon>
        <taxon>Dictyosteliaceae</taxon>
        <taxon>Dictyostelium</taxon>
    </lineage>
</organism>
<feature type="compositionally biased region" description="Acidic residues" evidence="1">
    <location>
        <begin position="118"/>
        <end position="128"/>
    </location>
</feature>
<dbReference type="PaxDb" id="44689-DDB0186369"/>
<dbReference type="InterPro" id="IPR005338">
    <property type="entry name" value="Anhydro_N_Ac-Mur_kinase"/>
</dbReference>
<dbReference type="PANTHER" id="PTHR30605:SF0">
    <property type="entry name" value="ANHYDRO-N-ACETYLMURAMIC ACID KINASE"/>
    <property type="match status" value="1"/>
</dbReference>
<dbReference type="PhylomeDB" id="Q54NM2"/>
<evidence type="ECO:0000313" key="2">
    <source>
        <dbReference type="EMBL" id="EAL64885.1"/>
    </source>
</evidence>
<dbReference type="dictyBase" id="DDB_G0285145"/>
<sequence>MSDIFIGVMSGTSLDGIDVVIVEFNDNDDDIKRINVKQSYSHPMPINIKNDILSMCQGQKTTLSEVGNLNRRLGIVYSEAINEAIKLSSIDPNSISAIGCHGQTVWHQPPTRKHGDDGDNDDNDDDNDGFTIQLGDCNRIATLTGITTIGDFRNRDISYGGQGAPLTPSFHKYSLSSFNENRIILNIGGISNITLLPSLSSSSSSSNNIQVTGFDTGAGNILLDSWIQLKKDGTPYDKDGEWANQGNVNEKLLKSLYDHSDSFLNKLPPKSTGRELFNIQWLLNVIESIKNDDDDNDNDNIIIKDEDVQATLLEFTCKTIVDEIKKIKICKIDRVLVCGGGSKNKLLMDKLSRLLKKDENENGCGGSVSSGSSGSCKLSITDEFGISSQDMEAIAFAWFAKRTLNNQPSNLISVTGASKETILGAIYLKNNFNN</sequence>
<proteinExistence type="inferred from homology"/>
<dbReference type="GeneID" id="8624965"/>
<dbReference type="KEGG" id="ddi:DDB_G0285145"/>
<dbReference type="SMR" id="Q54NM2"/>
<dbReference type="OMA" id="TGPGNMV"/>
<feature type="region of interest" description="Disordered" evidence="1">
    <location>
        <begin position="104"/>
        <end position="129"/>
    </location>
</feature>
<dbReference type="GO" id="GO:0005524">
    <property type="term" value="F:ATP binding"/>
    <property type="evidence" value="ECO:0007669"/>
    <property type="project" value="InterPro"/>
</dbReference>
<evidence type="ECO:0000313" key="3">
    <source>
        <dbReference type="Proteomes" id="UP000002195"/>
    </source>
</evidence>
<dbReference type="InterPro" id="IPR043129">
    <property type="entry name" value="ATPase_NBD"/>
</dbReference>
<dbReference type="HOGENOM" id="CLU_038782_0_0_1"/>
<evidence type="ECO:0008006" key="4">
    <source>
        <dbReference type="Google" id="ProtNLM"/>
    </source>
</evidence>
<accession>Q54NM2</accession>
<dbReference type="AlphaFoldDB" id="Q54NM2"/>
<dbReference type="NCBIfam" id="NF007139">
    <property type="entry name" value="PRK09585.1-3"/>
    <property type="match status" value="1"/>
</dbReference>
<evidence type="ECO:0000256" key="1">
    <source>
        <dbReference type="SAM" id="MobiDB-lite"/>
    </source>
</evidence>
<dbReference type="PANTHER" id="PTHR30605">
    <property type="entry name" value="ANHYDRO-N-ACETYLMURAMIC ACID KINASE"/>
    <property type="match status" value="1"/>
</dbReference>
<dbReference type="RefSeq" id="XP_639894.1">
    <property type="nucleotide sequence ID" value="XM_634802.1"/>
</dbReference>
<dbReference type="EMBL" id="AAFI02000074">
    <property type="protein sequence ID" value="EAL64885.1"/>
    <property type="molecule type" value="Genomic_DNA"/>
</dbReference>